<evidence type="ECO:0000256" key="1">
    <source>
        <dbReference type="SAM" id="SignalP"/>
    </source>
</evidence>
<evidence type="ECO:0000313" key="2">
    <source>
        <dbReference type="EMBL" id="MBB3107556.1"/>
    </source>
</evidence>
<protein>
    <submittedName>
        <fullName evidence="2">Uncharacterized protein</fullName>
    </submittedName>
</protein>
<keyword evidence="1" id="KW-0732">Signal</keyword>
<comment type="caution">
    <text evidence="2">The sequence shown here is derived from an EMBL/GenBank/DDBJ whole genome shotgun (WGS) entry which is preliminary data.</text>
</comment>
<keyword evidence="3" id="KW-1185">Reference proteome</keyword>
<accession>A0A839TGL0</accession>
<sequence>MKTLGLCILAALSLSACTTGMNNSVVMSTPNKIVTHYPVEIAMLNVYTRAYSDQLYTLIDEQLVVINTKVTPKGAMVFNNQQVQGAEMVAITTINDQVVDKSVGINYFTLEPLVFHGFTSNVGEYSIATQTKPIPKIASIDDSSTYLTEQVYSDSSKRQKLKTYTQTWSLKRESHNTAWLCIESSENLLLSYDPDGTSTECYKINARGDILDSNVTMNGDETILFNSM</sequence>
<evidence type="ECO:0000313" key="3">
    <source>
        <dbReference type="Proteomes" id="UP000588111"/>
    </source>
</evidence>
<dbReference type="AlphaFoldDB" id="A0A839TGL0"/>
<proteinExistence type="predicted"/>
<gene>
    <name evidence="2" type="ORF">FHS24_002084</name>
</gene>
<feature type="chain" id="PRO_5032433873" evidence="1">
    <location>
        <begin position="19"/>
        <end position="228"/>
    </location>
</feature>
<feature type="signal peptide" evidence="1">
    <location>
        <begin position="1"/>
        <end position="18"/>
    </location>
</feature>
<name>A0A839TGL0_9GAMM</name>
<dbReference type="RefSeq" id="WP_183621034.1">
    <property type="nucleotide sequence ID" value="NZ_CAJHAH010000006.1"/>
</dbReference>
<reference evidence="2 3" key="1">
    <citation type="submission" date="2020-08" db="EMBL/GenBank/DDBJ databases">
        <title>Genomic Encyclopedia of Type Strains, Phase III (KMG-III): the genomes of soil and plant-associated and newly described type strains.</title>
        <authorList>
            <person name="Whitman W."/>
        </authorList>
    </citation>
    <scope>NUCLEOTIDE SEQUENCE [LARGE SCALE GENOMIC DNA]</scope>
    <source>
        <strain evidence="2 3">CECT 5885</strain>
    </source>
</reference>
<organism evidence="2 3">
    <name type="scientific">Psychrobacter luti</name>
    <dbReference type="NCBI Taxonomy" id="198481"/>
    <lineage>
        <taxon>Bacteria</taxon>
        <taxon>Pseudomonadati</taxon>
        <taxon>Pseudomonadota</taxon>
        <taxon>Gammaproteobacteria</taxon>
        <taxon>Moraxellales</taxon>
        <taxon>Moraxellaceae</taxon>
        <taxon>Psychrobacter</taxon>
    </lineage>
</organism>
<dbReference type="Proteomes" id="UP000588111">
    <property type="component" value="Unassembled WGS sequence"/>
</dbReference>
<dbReference type="EMBL" id="JACHXL010000005">
    <property type="protein sequence ID" value="MBB3107556.1"/>
    <property type="molecule type" value="Genomic_DNA"/>
</dbReference>
<dbReference type="PROSITE" id="PS51257">
    <property type="entry name" value="PROKAR_LIPOPROTEIN"/>
    <property type="match status" value="1"/>
</dbReference>